<organism evidence="2 3">
    <name type="scientific">Rehmannia glutinosa</name>
    <name type="common">Chinese foxglove</name>
    <dbReference type="NCBI Taxonomy" id="99300"/>
    <lineage>
        <taxon>Eukaryota</taxon>
        <taxon>Viridiplantae</taxon>
        <taxon>Streptophyta</taxon>
        <taxon>Embryophyta</taxon>
        <taxon>Tracheophyta</taxon>
        <taxon>Spermatophyta</taxon>
        <taxon>Magnoliopsida</taxon>
        <taxon>eudicotyledons</taxon>
        <taxon>Gunneridae</taxon>
        <taxon>Pentapetalae</taxon>
        <taxon>asterids</taxon>
        <taxon>lamiids</taxon>
        <taxon>Lamiales</taxon>
        <taxon>Orobanchaceae</taxon>
        <taxon>Rehmannieae</taxon>
        <taxon>Rehmannia</taxon>
    </lineage>
</organism>
<gene>
    <name evidence="2" type="ORF">DH2020_012679</name>
</gene>
<proteinExistence type="predicted"/>
<sequence length="143" mass="16093">MGTATEIMKSLRDVRALRTTAPKQLLGTEIKSETQIDMALETLPEMFSPFKVSYNMIKLNMPMTELMKELQNAKNVLKTKSGDAFPVTSIRPSSSKLKGNGGNKRKKSNKKAHNKSLRRLRKMASPRESALIMERRVTGREAL</sequence>
<name>A0ABR0X3L5_REHGL</name>
<accession>A0ABR0X3L5</accession>
<feature type="compositionally biased region" description="Basic residues" evidence="1">
    <location>
        <begin position="103"/>
        <end position="124"/>
    </location>
</feature>
<reference evidence="2 3" key="1">
    <citation type="journal article" date="2021" name="Comput. Struct. Biotechnol. J.">
        <title>De novo genome assembly of the potent medicinal plant Rehmannia glutinosa using nanopore technology.</title>
        <authorList>
            <person name="Ma L."/>
            <person name="Dong C."/>
            <person name="Song C."/>
            <person name="Wang X."/>
            <person name="Zheng X."/>
            <person name="Niu Y."/>
            <person name="Chen S."/>
            <person name="Feng W."/>
        </authorList>
    </citation>
    <scope>NUCLEOTIDE SEQUENCE [LARGE SCALE GENOMIC DNA]</scope>
    <source>
        <strain evidence="2">DH-2019</strain>
    </source>
</reference>
<dbReference type="EMBL" id="JABTTQ020000006">
    <property type="protein sequence ID" value="KAK6153040.1"/>
    <property type="molecule type" value="Genomic_DNA"/>
</dbReference>
<dbReference type="Proteomes" id="UP001318860">
    <property type="component" value="Unassembled WGS sequence"/>
</dbReference>
<evidence type="ECO:0000313" key="2">
    <source>
        <dbReference type="EMBL" id="KAK6153040.1"/>
    </source>
</evidence>
<protein>
    <submittedName>
        <fullName evidence="2">Uncharacterized protein</fullName>
    </submittedName>
</protein>
<comment type="caution">
    <text evidence="2">The sequence shown here is derived from an EMBL/GenBank/DDBJ whole genome shotgun (WGS) entry which is preliminary data.</text>
</comment>
<evidence type="ECO:0000256" key="1">
    <source>
        <dbReference type="SAM" id="MobiDB-lite"/>
    </source>
</evidence>
<keyword evidence="3" id="KW-1185">Reference proteome</keyword>
<evidence type="ECO:0000313" key="3">
    <source>
        <dbReference type="Proteomes" id="UP001318860"/>
    </source>
</evidence>
<feature type="region of interest" description="Disordered" evidence="1">
    <location>
        <begin position="81"/>
        <end position="129"/>
    </location>
</feature>